<sequence>MNPDYRILTLDDHPLQCLHVETVLQGIGLHNVHHACSAAEAMQQLRRHRHQLVIMDLDMPDSDGVQFLDCLAGTPLEPWLAICSACDGTILKSVERMARARGLPVIGTFPKPFSTRHALTLRQRLCQAPPRVRRGTGSAAPHVDAASLLRALDSGAIHGRFQPKVDVASGRIVGAEVLARWQHPQSGLIAPAAFLPVVQRHRLDRELLLRMVRDGLEAHGAWHARGHVVPFSVNLPVPLLEIPDLPDQLAAMVADAGVAPADVVFELLEDMPIHAVDLFHRGVSRLRLKGFGLSQDDFGRGYSSMYNLVSTPFTEMKIDRAFVSGAWNDEARHAVLGSAIELGRELGLTVTAEGVETADDLACLRRLGCDRAQGFLFAPAVDAAHFMRLLEDKPPTI</sequence>
<dbReference type="InterPro" id="IPR001633">
    <property type="entry name" value="EAL_dom"/>
</dbReference>
<dbReference type="SMART" id="SM00052">
    <property type="entry name" value="EAL"/>
    <property type="match status" value="1"/>
</dbReference>
<feature type="modified residue" description="4-aspartylphosphate" evidence="1">
    <location>
        <position position="56"/>
    </location>
</feature>
<dbReference type="Gene3D" id="3.40.50.2300">
    <property type="match status" value="1"/>
</dbReference>
<reference evidence="4 5" key="1">
    <citation type="submission" date="2021-08" db="EMBL/GenBank/DDBJ databases">
        <title>Novel members of of the genus Stenotrophomonas from differernt environment.</title>
        <authorList>
            <person name="Deng Y."/>
        </authorList>
    </citation>
    <scope>NUCLEOTIDE SEQUENCE [LARGE SCALE GENOMIC DNA]</scope>
    <source>
        <strain evidence="4 5">CPCC 101365</strain>
    </source>
</reference>
<dbReference type="CDD" id="cd01948">
    <property type="entry name" value="EAL"/>
    <property type="match status" value="1"/>
</dbReference>
<dbReference type="InterPro" id="IPR001789">
    <property type="entry name" value="Sig_transdc_resp-reg_receiver"/>
</dbReference>
<evidence type="ECO:0000256" key="1">
    <source>
        <dbReference type="PROSITE-ProRule" id="PRU00169"/>
    </source>
</evidence>
<evidence type="ECO:0000259" key="3">
    <source>
        <dbReference type="PROSITE" id="PS50883"/>
    </source>
</evidence>
<dbReference type="SUPFAM" id="SSF141868">
    <property type="entry name" value="EAL domain-like"/>
    <property type="match status" value="1"/>
</dbReference>
<dbReference type="Pfam" id="PF00072">
    <property type="entry name" value="Response_reg"/>
    <property type="match status" value="1"/>
</dbReference>
<protein>
    <submittedName>
        <fullName evidence="4">EAL domain-containing response regulator</fullName>
    </submittedName>
</protein>
<dbReference type="SUPFAM" id="SSF52172">
    <property type="entry name" value="CheY-like"/>
    <property type="match status" value="1"/>
</dbReference>
<keyword evidence="1" id="KW-0597">Phosphoprotein</keyword>
<accession>A0ABT0SJQ5</accession>
<feature type="domain" description="EAL" evidence="3">
    <location>
        <begin position="141"/>
        <end position="394"/>
    </location>
</feature>
<dbReference type="InterPro" id="IPR011006">
    <property type="entry name" value="CheY-like_superfamily"/>
</dbReference>
<dbReference type="InterPro" id="IPR050706">
    <property type="entry name" value="Cyclic-di-GMP_PDE-like"/>
</dbReference>
<comment type="caution">
    <text evidence="4">The sequence shown here is derived from an EMBL/GenBank/DDBJ whole genome shotgun (WGS) entry which is preliminary data.</text>
</comment>
<dbReference type="SMART" id="SM00448">
    <property type="entry name" value="REC"/>
    <property type="match status" value="1"/>
</dbReference>
<gene>
    <name evidence="4" type="ORF">K5L01_13020</name>
</gene>
<dbReference type="EMBL" id="JAIKTS010000005">
    <property type="protein sequence ID" value="MCL7715561.1"/>
    <property type="molecule type" value="Genomic_DNA"/>
</dbReference>
<dbReference type="Gene3D" id="3.20.20.450">
    <property type="entry name" value="EAL domain"/>
    <property type="match status" value="1"/>
</dbReference>
<dbReference type="Pfam" id="PF00563">
    <property type="entry name" value="EAL"/>
    <property type="match status" value="1"/>
</dbReference>
<dbReference type="PANTHER" id="PTHR33121">
    <property type="entry name" value="CYCLIC DI-GMP PHOSPHODIESTERASE PDEF"/>
    <property type="match status" value="1"/>
</dbReference>
<dbReference type="RefSeq" id="WP_250065019.1">
    <property type="nucleotide sequence ID" value="NZ_JAIKTS010000005.1"/>
</dbReference>
<evidence type="ECO:0000313" key="5">
    <source>
        <dbReference type="Proteomes" id="UP001431235"/>
    </source>
</evidence>
<dbReference type="PROSITE" id="PS50883">
    <property type="entry name" value="EAL"/>
    <property type="match status" value="1"/>
</dbReference>
<feature type="domain" description="Response regulatory" evidence="2">
    <location>
        <begin position="6"/>
        <end position="126"/>
    </location>
</feature>
<dbReference type="PANTHER" id="PTHR33121:SF79">
    <property type="entry name" value="CYCLIC DI-GMP PHOSPHODIESTERASE PDED-RELATED"/>
    <property type="match status" value="1"/>
</dbReference>
<dbReference type="PROSITE" id="PS50110">
    <property type="entry name" value="RESPONSE_REGULATORY"/>
    <property type="match status" value="1"/>
</dbReference>
<organism evidence="4 5">
    <name type="scientific">Stenotrophomonas mori</name>
    <dbReference type="NCBI Taxonomy" id="2871096"/>
    <lineage>
        <taxon>Bacteria</taxon>
        <taxon>Pseudomonadati</taxon>
        <taxon>Pseudomonadota</taxon>
        <taxon>Gammaproteobacteria</taxon>
        <taxon>Lysobacterales</taxon>
        <taxon>Lysobacteraceae</taxon>
        <taxon>Stenotrophomonas</taxon>
    </lineage>
</organism>
<evidence type="ECO:0000259" key="2">
    <source>
        <dbReference type="PROSITE" id="PS50110"/>
    </source>
</evidence>
<proteinExistence type="predicted"/>
<evidence type="ECO:0000313" key="4">
    <source>
        <dbReference type="EMBL" id="MCL7715561.1"/>
    </source>
</evidence>
<name>A0ABT0SJQ5_9GAMM</name>
<dbReference type="Proteomes" id="UP001431235">
    <property type="component" value="Unassembled WGS sequence"/>
</dbReference>
<keyword evidence="5" id="KW-1185">Reference proteome</keyword>
<dbReference type="InterPro" id="IPR035919">
    <property type="entry name" value="EAL_sf"/>
</dbReference>